<proteinExistence type="predicted"/>
<dbReference type="AlphaFoldDB" id="A0A4E0QK78"/>
<dbReference type="SUPFAM" id="SSF52540">
    <property type="entry name" value="P-loop containing nucleoside triphosphate hydrolases"/>
    <property type="match status" value="1"/>
</dbReference>
<keyword evidence="3" id="KW-1185">Reference proteome</keyword>
<sequence>MNNDSHQAKLVIYSPVNQYHKPELATKRLVINAEGERKKINYKKITLGFISIQQFSTFDEFSSLLTELESNSHAFILRGSLRDGVDLSKPYPRRKLLEKYEALGQGASVAFKESQERWLGFDIDKLPLAKLGIDKPIEQVDIQATIRLVIDTYAPELANVSCHYQLSSSCGWIDSTSLSCHLFFVLSKLLSNPQAKDLIKAINERAGFEIFDTSLYQAVQPHFTAAPLIQAPAIDPIAGKRSGVIRYDNDYLDLDIDKLLLDRPIEENQAKPSKQAKPKAQSKSAKPLYKPTHKNFATLDEWIKHFESVENLHNEFRTFSNWIYAQKFFGLTKAEEKRVFSALKKSPRIKREPSRLDRFLNDGEYRDLMDSARERQLLARRERYKAKALQIDISEAAQWINWDFENEIKPLLGKRKILLCDAPMGTGKTTWAKRTFFSGIKALYSRFNTSIVITSLRFLAKLWSNDVKVLEDYEDVKKQSVQTKQDQLFNLSVCLNSIINEGISPYLPESPILIIDECEATFEAIFSGTIKPKQRQQVLDQLQVIINDAKLIVLMQHNITELTLKFLAYFGFNRSDVVIAKNTYYRYKDVPCYFHQSDKGLIEELHKAISDGLRCMVATNSKEQAEKLVVGLKKAFPKDCAGLMITADNSQFPNQTAFLGKPTQESEKYWYVVFSPSMAVGVSVENEKFTRTFGFFLSMAGNTPSDCAQMLFRSRPCEKIDYYVDTRHNYAPTEPKQYIAQALENWAFRNAGDSIQHIDGKWQITLTPERS</sequence>
<gene>
    <name evidence="2" type="ORF">PN36_29065</name>
</gene>
<evidence type="ECO:0000256" key="1">
    <source>
        <dbReference type="SAM" id="MobiDB-lite"/>
    </source>
</evidence>
<feature type="region of interest" description="Disordered" evidence="1">
    <location>
        <begin position="267"/>
        <end position="287"/>
    </location>
</feature>
<evidence type="ECO:0008006" key="4">
    <source>
        <dbReference type="Google" id="ProtNLM"/>
    </source>
</evidence>
<comment type="caution">
    <text evidence="2">The sequence shown here is derived from an EMBL/GenBank/DDBJ whole genome shotgun (WGS) entry which is preliminary data.</text>
</comment>
<feature type="non-terminal residue" evidence="2">
    <location>
        <position position="771"/>
    </location>
</feature>
<reference evidence="2 3" key="1">
    <citation type="journal article" date="2016" name="Front. Microbiol.">
        <title>Single-Cell (Meta-)Genomics of a Dimorphic Candidatus Thiomargarita nelsonii Reveals Genomic Plasticity.</title>
        <authorList>
            <person name="Flood B.E."/>
            <person name="Fliss P."/>
            <person name="Jones D.S."/>
            <person name="Dick G.J."/>
            <person name="Jain S."/>
            <person name="Kaster A.K."/>
            <person name="Winkel M."/>
            <person name="Mussmann M."/>
            <person name="Bailey J."/>
        </authorList>
    </citation>
    <scope>NUCLEOTIDE SEQUENCE [LARGE SCALE GENOMIC DNA]</scope>
    <source>
        <strain evidence="2">Hydrate Ridge</strain>
    </source>
</reference>
<dbReference type="EMBL" id="JSZA02000196">
    <property type="protein sequence ID" value="TGN99969.1"/>
    <property type="molecule type" value="Genomic_DNA"/>
</dbReference>
<organism evidence="2 3">
    <name type="scientific">Candidatus Thiomargarita nelsonii</name>
    <dbReference type="NCBI Taxonomy" id="1003181"/>
    <lineage>
        <taxon>Bacteria</taxon>
        <taxon>Pseudomonadati</taxon>
        <taxon>Pseudomonadota</taxon>
        <taxon>Gammaproteobacteria</taxon>
        <taxon>Thiotrichales</taxon>
        <taxon>Thiotrichaceae</taxon>
        <taxon>Thiomargarita</taxon>
    </lineage>
</organism>
<name>A0A4E0QK78_9GAMM</name>
<dbReference type="Proteomes" id="UP000030428">
    <property type="component" value="Unassembled WGS sequence"/>
</dbReference>
<feature type="compositionally biased region" description="Low complexity" evidence="1">
    <location>
        <begin position="270"/>
        <end position="287"/>
    </location>
</feature>
<accession>A0A4E0QK78</accession>
<dbReference type="InterPro" id="IPR027417">
    <property type="entry name" value="P-loop_NTPase"/>
</dbReference>
<evidence type="ECO:0000313" key="2">
    <source>
        <dbReference type="EMBL" id="TGN99969.1"/>
    </source>
</evidence>
<evidence type="ECO:0000313" key="3">
    <source>
        <dbReference type="Proteomes" id="UP000030428"/>
    </source>
</evidence>
<protein>
    <recommendedName>
        <fullName evidence="4">Replication origin-binding protein domain-containing protein</fullName>
    </recommendedName>
</protein>